<organism evidence="2 3">
    <name type="scientific">Hesseltinella vesiculosa</name>
    <dbReference type="NCBI Taxonomy" id="101127"/>
    <lineage>
        <taxon>Eukaryota</taxon>
        <taxon>Fungi</taxon>
        <taxon>Fungi incertae sedis</taxon>
        <taxon>Mucoromycota</taxon>
        <taxon>Mucoromycotina</taxon>
        <taxon>Mucoromycetes</taxon>
        <taxon>Mucorales</taxon>
        <taxon>Cunninghamellaceae</taxon>
        <taxon>Hesseltinella</taxon>
    </lineage>
</organism>
<keyword evidence="1" id="KW-0472">Membrane</keyword>
<protein>
    <submittedName>
        <fullName evidence="2">Uncharacterized protein</fullName>
    </submittedName>
</protein>
<dbReference type="EMBL" id="MCGT01000053">
    <property type="protein sequence ID" value="ORX43719.1"/>
    <property type="molecule type" value="Genomic_DNA"/>
</dbReference>
<keyword evidence="3" id="KW-1185">Reference proteome</keyword>
<dbReference type="AlphaFoldDB" id="A0A1X2G3G3"/>
<name>A0A1X2G3G3_9FUNG</name>
<gene>
    <name evidence="2" type="ORF">DM01DRAFT_1340685</name>
</gene>
<comment type="caution">
    <text evidence="2">The sequence shown here is derived from an EMBL/GenBank/DDBJ whole genome shotgun (WGS) entry which is preliminary data.</text>
</comment>
<keyword evidence="1" id="KW-0812">Transmembrane</keyword>
<proteinExistence type="predicted"/>
<reference evidence="2 3" key="1">
    <citation type="submission" date="2016-07" db="EMBL/GenBank/DDBJ databases">
        <title>Pervasive Adenine N6-methylation of Active Genes in Fungi.</title>
        <authorList>
            <consortium name="DOE Joint Genome Institute"/>
            <person name="Mondo S.J."/>
            <person name="Dannebaum R.O."/>
            <person name="Kuo R.C."/>
            <person name="Labutti K."/>
            <person name="Haridas S."/>
            <person name="Kuo A."/>
            <person name="Salamov A."/>
            <person name="Ahrendt S.R."/>
            <person name="Lipzen A."/>
            <person name="Sullivan W."/>
            <person name="Andreopoulos W.B."/>
            <person name="Clum A."/>
            <person name="Lindquist E."/>
            <person name="Daum C."/>
            <person name="Ramamoorthy G.K."/>
            <person name="Gryganskyi A."/>
            <person name="Culley D."/>
            <person name="Magnuson J.K."/>
            <person name="James T.Y."/>
            <person name="O'Malley M.A."/>
            <person name="Stajich J.E."/>
            <person name="Spatafora J.W."/>
            <person name="Visel A."/>
            <person name="Grigoriev I.V."/>
        </authorList>
    </citation>
    <scope>NUCLEOTIDE SEQUENCE [LARGE SCALE GENOMIC DNA]</scope>
    <source>
        <strain evidence="2 3">NRRL 3301</strain>
    </source>
</reference>
<dbReference type="Proteomes" id="UP000242146">
    <property type="component" value="Unassembled WGS sequence"/>
</dbReference>
<feature type="transmembrane region" description="Helical" evidence="1">
    <location>
        <begin position="6"/>
        <end position="25"/>
    </location>
</feature>
<keyword evidence="1" id="KW-1133">Transmembrane helix</keyword>
<evidence type="ECO:0000313" key="3">
    <source>
        <dbReference type="Proteomes" id="UP000242146"/>
    </source>
</evidence>
<accession>A0A1X2G3G3</accession>
<sequence>MAIQAAFGILTGVVVCVYDCTGVLSGKKWPRFDLRNPTLTQDKKAFVRAFELHLDGEREQICDTRLALR</sequence>
<evidence type="ECO:0000313" key="2">
    <source>
        <dbReference type="EMBL" id="ORX43719.1"/>
    </source>
</evidence>
<evidence type="ECO:0000256" key="1">
    <source>
        <dbReference type="SAM" id="Phobius"/>
    </source>
</evidence>